<feature type="active site" evidence="7">
    <location>
        <position position="231"/>
    </location>
</feature>
<dbReference type="RefSeq" id="WP_048921135.1">
    <property type="nucleotide sequence ID" value="NZ_CP010777.1"/>
</dbReference>
<evidence type="ECO:0000256" key="7">
    <source>
        <dbReference type="PIRSR" id="PIRSR638970-1"/>
    </source>
</evidence>
<dbReference type="Pfam" id="PF02278">
    <property type="entry name" value="Lyase_8"/>
    <property type="match status" value="1"/>
</dbReference>
<evidence type="ECO:0000259" key="9">
    <source>
        <dbReference type="Pfam" id="PF02278"/>
    </source>
</evidence>
<evidence type="ECO:0000256" key="3">
    <source>
        <dbReference type="ARBA" id="ARBA00011245"/>
    </source>
</evidence>
<comment type="subunit">
    <text evidence="3">Monomer.</text>
</comment>
<evidence type="ECO:0000256" key="2">
    <source>
        <dbReference type="ARBA" id="ARBA00006699"/>
    </source>
</evidence>
<dbReference type="SUPFAM" id="SSF74650">
    <property type="entry name" value="Galactose mutarotase-like"/>
    <property type="match status" value="1"/>
</dbReference>
<keyword evidence="14" id="KW-1185">Reference proteome</keyword>
<name>A0A0H4W6X6_9BACT</name>
<dbReference type="GO" id="GO:0005576">
    <property type="term" value="C:extracellular region"/>
    <property type="evidence" value="ECO:0007669"/>
    <property type="project" value="InterPro"/>
</dbReference>
<dbReference type="InterPro" id="IPR004103">
    <property type="entry name" value="Lyase_8_C"/>
</dbReference>
<reference evidence="13 14" key="1">
    <citation type="submission" date="2015-01" db="EMBL/GenBank/DDBJ databases">
        <title>Rufibacter sp./DG31D/ whole genome sequencing.</title>
        <authorList>
            <person name="Kim M.K."/>
            <person name="Srinivasan S."/>
            <person name="Lee J.-J."/>
        </authorList>
    </citation>
    <scope>NUCLEOTIDE SEQUENCE [LARGE SCALE GENOMIC DNA]</scope>
    <source>
        <strain evidence="13 14">DG31D</strain>
    </source>
</reference>
<dbReference type="InterPro" id="IPR003159">
    <property type="entry name" value="Lyase_8_central_dom"/>
</dbReference>
<dbReference type="InterPro" id="IPR008929">
    <property type="entry name" value="Chondroitin_lyas"/>
</dbReference>
<dbReference type="Pfam" id="PF02884">
    <property type="entry name" value="Lyase_8_C"/>
    <property type="match status" value="1"/>
</dbReference>
<dbReference type="InterPro" id="IPR014718">
    <property type="entry name" value="GH-type_carb-bd"/>
</dbReference>
<evidence type="ECO:0000259" key="12">
    <source>
        <dbReference type="Pfam" id="PF18962"/>
    </source>
</evidence>
<dbReference type="InterPro" id="IPR026444">
    <property type="entry name" value="Secre_tail"/>
</dbReference>
<dbReference type="SUPFAM" id="SSF49863">
    <property type="entry name" value="Hyaluronate lyase-like, C-terminal domain"/>
    <property type="match status" value="1"/>
</dbReference>
<evidence type="ECO:0000256" key="4">
    <source>
        <dbReference type="ARBA" id="ARBA00022729"/>
    </source>
</evidence>
<evidence type="ECO:0000313" key="14">
    <source>
        <dbReference type="Proteomes" id="UP000036458"/>
    </source>
</evidence>
<dbReference type="Gene3D" id="2.70.98.10">
    <property type="match status" value="1"/>
</dbReference>
<dbReference type="Pfam" id="PF18962">
    <property type="entry name" value="Por_Secre_tail"/>
    <property type="match status" value="1"/>
</dbReference>
<dbReference type="Pfam" id="PF08124">
    <property type="entry name" value="Lyase_8_N"/>
    <property type="match status" value="1"/>
</dbReference>
<keyword evidence="6" id="KW-0456">Lyase</keyword>
<dbReference type="InterPro" id="IPR038970">
    <property type="entry name" value="Lyase_8"/>
</dbReference>
<dbReference type="Gene3D" id="2.60.220.10">
    <property type="entry name" value="Polysaccharide lyase family 8-like, C-terminal"/>
    <property type="match status" value="1"/>
</dbReference>
<sequence>MHHLYKKLFLFLLVAALAHVAKAQASTDLATMYTRVYNSMYAPLEGYDLGNMNSDGTFKNVAYPASYPTALTGGPRPHFNEMWAIARAYETPGPNYKSETLLDAYCKAWNWWNTYDPTDTNWWYRTIGWPTSLYPSFVLMAKDLKTKKPTEYNSLVSYLMFEWTPEKVAGYKDSPDAANTSDISKYIMATAIATENTAVVAEASEVFHLLIRVEKDDKGEGIQPDYAFNQHSGYGRQLYLGNYGKEYIGGIMNFISISSGTAYAVPPAKMTIFENLFLHGLSWVAYRNMFDHHQTGRRTLTDGYTKSVACLGTLILENTPQKEKLQDLYNWLTRPAGDDADNVQQGNKMFWRHDYMVHKGKNYFTSSRMTSTRTTSSESANGEGLNNYYTGSGVNFIYSTGTEYSEIWDVMNWRRLPGITAPQKPTTTALPLVPAGKNGTNLKPFAGGVSDGKTGASGFLFSKSSSEIKLDATKAWFYFKDYFVALGSDIKAGALYYVPYATTVNQVKFKDSFMVDNGGLPVAMANNQVLSPVTSNWAYLNNIGYQFITNRNLNFEVKTVGDTPLAWINFQHGEYPVSEKYAYAVYPNVTQDQLAEKLNKTPFVVVSNTSDVQCVVDPSASIAQAIFYKPGKVTLPNNLGAVETYQAAAIQVRWKNDSVYVSAANPYCETTPVSSMYVKISGLYAGAGATESAQDQSTFVLLPMPANEFQGSTVTVGLKNSKVVTGIAPELENMPGLAMYPNPIKAGTSFTIQNVAGSRGPVKVTVVNTTGVLVQEHVLTPDQKNKVTVPARHLKQGIYFVRCNGRTGKLIVE</sequence>
<dbReference type="STRING" id="1379910.TH63_11990"/>
<dbReference type="PANTHER" id="PTHR38481:SF1">
    <property type="entry name" value="HYALURONATE LYASE"/>
    <property type="match status" value="1"/>
</dbReference>
<evidence type="ECO:0000256" key="1">
    <source>
        <dbReference type="ARBA" id="ARBA00001913"/>
    </source>
</evidence>
<protein>
    <recommendedName>
        <fullName evidence="15">Chondroitin AC lyase</fullName>
    </recommendedName>
</protein>
<dbReference type="PATRIC" id="fig|1379910.4.peg.2599"/>
<feature type="domain" description="Secretion system C-terminal sorting" evidence="12">
    <location>
        <begin position="739"/>
        <end position="808"/>
    </location>
</feature>
<feature type="domain" description="Polysaccharide lyase 8 N-terminal alpha-helical" evidence="11">
    <location>
        <begin position="76"/>
        <end position="279"/>
    </location>
</feature>
<dbReference type="GO" id="GO:0016837">
    <property type="term" value="F:carbon-oxygen lyase activity, acting on polysaccharides"/>
    <property type="evidence" value="ECO:0007669"/>
    <property type="project" value="UniProtKB-ARBA"/>
</dbReference>
<feature type="domain" description="Polysaccharide lyase family 8 central" evidence="9">
    <location>
        <begin position="347"/>
        <end position="589"/>
    </location>
</feature>
<keyword evidence="5" id="KW-0106">Calcium</keyword>
<dbReference type="SUPFAM" id="SSF48230">
    <property type="entry name" value="Chondroitin AC/alginate lyase"/>
    <property type="match status" value="1"/>
</dbReference>
<keyword evidence="4 8" id="KW-0732">Signal</keyword>
<dbReference type="Gene3D" id="1.50.10.100">
    <property type="entry name" value="Chondroitin AC/alginate lyase"/>
    <property type="match status" value="1"/>
</dbReference>
<evidence type="ECO:0000259" key="10">
    <source>
        <dbReference type="Pfam" id="PF02884"/>
    </source>
</evidence>
<comment type="similarity">
    <text evidence="2">Belongs to the polysaccharide lyase 8 family.</text>
</comment>
<evidence type="ECO:0000313" key="13">
    <source>
        <dbReference type="EMBL" id="AKQ46181.1"/>
    </source>
</evidence>
<dbReference type="PANTHER" id="PTHR38481">
    <property type="entry name" value="HYALURONATE LYASE"/>
    <property type="match status" value="1"/>
</dbReference>
<evidence type="ECO:0000256" key="6">
    <source>
        <dbReference type="ARBA" id="ARBA00023239"/>
    </source>
</evidence>
<evidence type="ECO:0000256" key="5">
    <source>
        <dbReference type="ARBA" id="ARBA00022837"/>
    </source>
</evidence>
<dbReference type="GO" id="GO:0005975">
    <property type="term" value="P:carbohydrate metabolic process"/>
    <property type="evidence" value="ECO:0007669"/>
    <property type="project" value="InterPro"/>
</dbReference>
<dbReference type="InterPro" id="IPR011013">
    <property type="entry name" value="Gal_mutarotase_sf_dom"/>
</dbReference>
<evidence type="ECO:0000259" key="11">
    <source>
        <dbReference type="Pfam" id="PF08124"/>
    </source>
</evidence>
<feature type="domain" description="Polysaccharide lyase family 8 C-terminal" evidence="10">
    <location>
        <begin position="605"/>
        <end position="668"/>
    </location>
</feature>
<feature type="active site" evidence="7">
    <location>
        <position position="297"/>
    </location>
</feature>
<evidence type="ECO:0008006" key="15">
    <source>
        <dbReference type="Google" id="ProtNLM"/>
    </source>
</evidence>
<dbReference type="EMBL" id="CP010777">
    <property type="protein sequence ID" value="AKQ46181.1"/>
    <property type="molecule type" value="Genomic_DNA"/>
</dbReference>
<gene>
    <name evidence="13" type="ORF">TH63_11990</name>
</gene>
<organism evidence="13 14">
    <name type="scientific">Rufibacter radiotolerans</name>
    <dbReference type="NCBI Taxonomy" id="1379910"/>
    <lineage>
        <taxon>Bacteria</taxon>
        <taxon>Pseudomonadati</taxon>
        <taxon>Bacteroidota</taxon>
        <taxon>Cytophagia</taxon>
        <taxon>Cytophagales</taxon>
        <taxon>Hymenobacteraceae</taxon>
        <taxon>Rufibacter</taxon>
    </lineage>
</organism>
<feature type="chain" id="PRO_5005212578" description="Chondroitin AC lyase" evidence="8">
    <location>
        <begin position="26"/>
        <end position="813"/>
    </location>
</feature>
<dbReference type="NCBIfam" id="TIGR04183">
    <property type="entry name" value="Por_Secre_tail"/>
    <property type="match status" value="1"/>
</dbReference>
<dbReference type="AlphaFoldDB" id="A0A0H4W6X6"/>
<feature type="signal peptide" evidence="8">
    <location>
        <begin position="1"/>
        <end position="25"/>
    </location>
</feature>
<dbReference type="GO" id="GO:0030246">
    <property type="term" value="F:carbohydrate binding"/>
    <property type="evidence" value="ECO:0007669"/>
    <property type="project" value="InterPro"/>
</dbReference>
<dbReference type="KEGG" id="ruf:TH63_11990"/>
<dbReference type="InterPro" id="IPR011071">
    <property type="entry name" value="Lyase_8-like_C"/>
</dbReference>
<comment type="cofactor">
    <cofactor evidence="1">
        <name>Ca(2+)</name>
        <dbReference type="ChEBI" id="CHEBI:29108"/>
    </cofactor>
</comment>
<feature type="active site" evidence="7">
    <location>
        <position position="243"/>
    </location>
</feature>
<dbReference type="Proteomes" id="UP000036458">
    <property type="component" value="Chromosome"/>
</dbReference>
<dbReference type="OrthoDB" id="6394136at2"/>
<accession>A0A0H4W6X6</accession>
<proteinExistence type="inferred from homology"/>
<evidence type="ECO:0000256" key="8">
    <source>
        <dbReference type="SAM" id="SignalP"/>
    </source>
</evidence>
<dbReference type="InterPro" id="IPR012970">
    <property type="entry name" value="Lyase_8_alpha_N"/>
</dbReference>